<evidence type="ECO:0000313" key="3">
    <source>
        <dbReference type="Proteomes" id="UP000195569"/>
    </source>
</evidence>
<organism evidence="2 3">
    <name type="scientific">Paraburkholderia piptadeniae</name>
    <dbReference type="NCBI Taxonomy" id="1701573"/>
    <lineage>
        <taxon>Bacteria</taxon>
        <taxon>Pseudomonadati</taxon>
        <taxon>Pseudomonadota</taxon>
        <taxon>Betaproteobacteria</taxon>
        <taxon>Burkholderiales</taxon>
        <taxon>Burkholderiaceae</taxon>
        <taxon>Paraburkholderia</taxon>
    </lineage>
</organism>
<protein>
    <submittedName>
        <fullName evidence="2">Uncharacterized protein</fullName>
    </submittedName>
</protein>
<proteinExistence type="predicted"/>
<gene>
    <name evidence="2" type="ORF">BN2476_570031</name>
</gene>
<name>A0A1N7SJA3_9BURK</name>
<evidence type="ECO:0000313" key="2">
    <source>
        <dbReference type="EMBL" id="SIT47444.1"/>
    </source>
</evidence>
<dbReference type="Proteomes" id="UP000195569">
    <property type="component" value="Unassembled WGS sequence"/>
</dbReference>
<keyword evidence="3" id="KW-1185">Reference proteome</keyword>
<feature type="region of interest" description="Disordered" evidence="1">
    <location>
        <begin position="55"/>
        <end position="75"/>
    </location>
</feature>
<sequence length="75" mass="8340">MDEVATVSPCGKLNAYARALTKIHFRSRRAQSAGTRIDRSRTAPARNCEFLRKAIANRGKSPHPPQARSSTTCYH</sequence>
<dbReference type="AlphaFoldDB" id="A0A1N7SJA3"/>
<reference evidence="2" key="1">
    <citation type="submission" date="2016-12" db="EMBL/GenBank/DDBJ databases">
        <authorList>
            <person name="Moulin L."/>
        </authorList>
    </citation>
    <scope>NUCLEOTIDE SEQUENCE [LARGE SCALE GENOMIC DNA]</scope>
    <source>
        <strain evidence="2">STM 7183</strain>
    </source>
</reference>
<comment type="caution">
    <text evidence="2">The sequence shown here is derived from an EMBL/GenBank/DDBJ whole genome shotgun (WGS) entry which is preliminary data.</text>
</comment>
<dbReference type="EMBL" id="CYGY02000057">
    <property type="protein sequence ID" value="SIT47444.1"/>
    <property type="molecule type" value="Genomic_DNA"/>
</dbReference>
<accession>A0A1N7SJA3</accession>
<evidence type="ECO:0000256" key="1">
    <source>
        <dbReference type="SAM" id="MobiDB-lite"/>
    </source>
</evidence>